<evidence type="ECO:0000313" key="8">
    <source>
        <dbReference type="EMBL" id="EKV28433.1"/>
    </source>
</evidence>
<dbReference type="NCBIfam" id="TIGR00363">
    <property type="entry name" value="MetQ/NlpA family lipoprotein"/>
    <property type="match status" value="1"/>
</dbReference>
<dbReference type="OrthoDB" id="9812878at2"/>
<dbReference type="AlphaFoldDB" id="K9HD20"/>
<dbReference type="EMBL" id="ANHY01000016">
    <property type="protein sequence ID" value="EKV28433.1"/>
    <property type="molecule type" value="Genomic_DNA"/>
</dbReference>
<evidence type="ECO:0000256" key="3">
    <source>
        <dbReference type="ARBA" id="ARBA00023136"/>
    </source>
</evidence>
<dbReference type="InterPro" id="IPR004872">
    <property type="entry name" value="Lipoprotein_NlpA"/>
</dbReference>
<gene>
    <name evidence="8" type="ORF">C882_1007</name>
</gene>
<keyword evidence="2 7" id="KW-0732">Signal</keyword>
<dbReference type="GO" id="GO:0016020">
    <property type="term" value="C:membrane"/>
    <property type="evidence" value="ECO:0007669"/>
    <property type="project" value="UniProtKB-SubCell"/>
</dbReference>
<evidence type="ECO:0000256" key="2">
    <source>
        <dbReference type="ARBA" id="ARBA00022729"/>
    </source>
</evidence>
<evidence type="ECO:0000256" key="6">
    <source>
        <dbReference type="PIRNR" id="PIRNR002854"/>
    </source>
</evidence>
<keyword evidence="5 6" id="KW-0449">Lipoprotein</keyword>
<dbReference type="Proteomes" id="UP000009881">
    <property type="component" value="Unassembled WGS sequence"/>
</dbReference>
<evidence type="ECO:0000256" key="4">
    <source>
        <dbReference type="ARBA" id="ARBA00023139"/>
    </source>
</evidence>
<keyword evidence="9" id="KW-1185">Reference proteome</keyword>
<proteinExistence type="inferred from homology"/>
<keyword evidence="4" id="KW-0564">Palmitate</keyword>
<dbReference type="SUPFAM" id="SSF53850">
    <property type="entry name" value="Periplasmic binding protein-like II"/>
    <property type="match status" value="1"/>
</dbReference>
<sequence length="270" mass="28857">MTFTLPRLRPLLAAVALGAATLAGPAAAQDDKTSIRIGVTPGTHEEVMEVVRDVAAEKGLTIEIVPFTDYVLPNTALADGDLDANSFQHQPYLDQQVKDRGFDLRTIAKNFVEPMGIYSEDYKSLADLPEGAQVAIPNDPTNGGRALLLLEREGVIDLADGVGLTPSPLDIAENPKDLEFTEVDAAQLPRVLPDVAAAAINTNYALEAGLNPLKDAVAIESADSPYANIVVVQGENLDAPWAKTLVDAYHTDAVRQFILDRFEGAVVPAF</sequence>
<dbReference type="CDD" id="cd13597">
    <property type="entry name" value="PBP2_lipoprotein_Tp32"/>
    <property type="match status" value="1"/>
</dbReference>
<evidence type="ECO:0000256" key="5">
    <source>
        <dbReference type="ARBA" id="ARBA00023288"/>
    </source>
</evidence>
<evidence type="ECO:0000256" key="1">
    <source>
        <dbReference type="ARBA" id="ARBA00004635"/>
    </source>
</evidence>
<feature type="signal peptide" evidence="7">
    <location>
        <begin position="1"/>
        <end position="28"/>
    </location>
</feature>
<dbReference type="PIRSF" id="PIRSF002854">
    <property type="entry name" value="MetQ"/>
    <property type="match status" value="1"/>
</dbReference>
<dbReference type="PANTHER" id="PTHR30429">
    <property type="entry name" value="D-METHIONINE-BINDING LIPOPROTEIN METQ"/>
    <property type="match status" value="1"/>
</dbReference>
<dbReference type="RefSeq" id="WP_009541663.1">
    <property type="nucleotide sequence ID" value="NZ_ANHY01000016.1"/>
</dbReference>
<dbReference type="PANTHER" id="PTHR30429:SF1">
    <property type="entry name" value="D-METHIONINE-BINDING LIPOPROTEIN METQ-RELATED"/>
    <property type="match status" value="1"/>
</dbReference>
<comment type="subcellular location">
    <subcellularLocation>
        <location evidence="1">Membrane</location>
        <topology evidence="1">Lipid-anchor</topology>
    </subcellularLocation>
</comment>
<protein>
    <recommendedName>
        <fullName evidence="6">Lipoprotein</fullName>
    </recommendedName>
</protein>
<organism evidence="8 9">
    <name type="scientific">Caenispirillum salinarum AK4</name>
    <dbReference type="NCBI Taxonomy" id="1238182"/>
    <lineage>
        <taxon>Bacteria</taxon>
        <taxon>Pseudomonadati</taxon>
        <taxon>Pseudomonadota</taxon>
        <taxon>Alphaproteobacteria</taxon>
        <taxon>Rhodospirillales</taxon>
        <taxon>Novispirillaceae</taxon>
        <taxon>Caenispirillum</taxon>
    </lineage>
</organism>
<reference evidence="8 9" key="1">
    <citation type="journal article" date="2013" name="Genome Announc.">
        <title>Draft Genome Sequence of an Alphaproteobacterium, Caenispirillum salinarum AK4(T), Isolated from a Solar Saltern.</title>
        <authorList>
            <person name="Khatri I."/>
            <person name="Singh A."/>
            <person name="Korpole S."/>
            <person name="Pinnaka A.K."/>
            <person name="Subramanian S."/>
        </authorList>
    </citation>
    <scope>NUCLEOTIDE SEQUENCE [LARGE SCALE GENOMIC DNA]</scope>
    <source>
        <strain evidence="8 9">AK4</strain>
    </source>
</reference>
<evidence type="ECO:0000256" key="7">
    <source>
        <dbReference type="SAM" id="SignalP"/>
    </source>
</evidence>
<dbReference type="Pfam" id="PF03180">
    <property type="entry name" value="Lipoprotein_9"/>
    <property type="match status" value="1"/>
</dbReference>
<comment type="similarity">
    <text evidence="6">Belongs to the nlpA lipoprotein family.</text>
</comment>
<evidence type="ECO:0000313" key="9">
    <source>
        <dbReference type="Proteomes" id="UP000009881"/>
    </source>
</evidence>
<keyword evidence="3" id="KW-0472">Membrane</keyword>
<accession>K9HD20</accession>
<dbReference type="eggNOG" id="COG1464">
    <property type="taxonomic scope" value="Bacteria"/>
</dbReference>
<dbReference type="STRING" id="1238182.C882_1007"/>
<name>K9HD20_9PROT</name>
<dbReference type="PATRIC" id="fig|1238182.3.peg.3221"/>
<feature type="chain" id="PRO_5003931634" description="Lipoprotein" evidence="7">
    <location>
        <begin position="29"/>
        <end position="270"/>
    </location>
</feature>
<comment type="caution">
    <text evidence="8">The sequence shown here is derived from an EMBL/GenBank/DDBJ whole genome shotgun (WGS) entry which is preliminary data.</text>
</comment>
<dbReference type="Gene3D" id="3.40.190.10">
    <property type="entry name" value="Periplasmic binding protein-like II"/>
    <property type="match status" value="2"/>
</dbReference>